<evidence type="ECO:0000256" key="1">
    <source>
        <dbReference type="SAM" id="Phobius"/>
    </source>
</evidence>
<gene>
    <name evidence="2" type="ORF">CAFE_27150</name>
</gene>
<evidence type="ECO:0000313" key="3">
    <source>
        <dbReference type="Proteomes" id="UP000469440"/>
    </source>
</evidence>
<keyword evidence="1" id="KW-1133">Transmembrane helix</keyword>
<accession>A0A6N8I1K2</accession>
<comment type="caution">
    <text evidence="2">The sequence shown here is derived from an EMBL/GenBank/DDBJ whole genome shotgun (WGS) entry which is preliminary data.</text>
</comment>
<organism evidence="2 3">
    <name type="scientific">Caproicibacter fermentans</name>
    <dbReference type="NCBI Taxonomy" id="2576756"/>
    <lineage>
        <taxon>Bacteria</taxon>
        <taxon>Bacillati</taxon>
        <taxon>Bacillota</taxon>
        <taxon>Clostridia</taxon>
        <taxon>Eubacteriales</taxon>
        <taxon>Acutalibacteraceae</taxon>
        <taxon>Caproicibacter</taxon>
    </lineage>
</organism>
<dbReference type="AlphaFoldDB" id="A0A6N8I1K2"/>
<feature type="transmembrane region" description="Helical" evidence="1">
    <location>
        <begin position="47"/>
        <end position="67"/>
    </location>
</feature>
<dbReference type="Proteomes" id="UP000469440">
    <property type="component" value="Unassembled WGS sequence"/>
</dbReference>
<proteinExistence type="predicted"/>
<sequence>MKKLLWILGTTIVGVLWFVLVTVIGAGISMAANIATRSDTLPAIENILVPVMCIGWIALIIISILMWKRWKAKCPVCKRWSALKLMKTEILKQEDISVLVELKHRDLNREVTGTHEQYIPGKRKTYQDTYKCKYCGNLETHTRIKDSSSV</sequence>
<protein>
    <submittedName>
        <fullName evidence="2">Uncharacterized protein</fullName>
    </submittedName>
</protein>
<name>A0A6N8I1K2_9FIRM</name>
<keyword evidence="1" id="KW-0812">Transmembrane</keyword>
<keyword evidence="1" id="KW-0472">Membrane</keyword>
<dbReference type="OrthoDB" id="2088453at2"/>
<keyword evidence="3" id="KW-1185">Reference proteome</keyword>
<reference evidence="2 3" key="1">
    <citation type="submission" date="2019-09" db="EMBL/GenBank/DDBJ databases">
        <title>Genome sequence of Clostridium sp. EA1.</title>
        <authorList>
            <person name="Poehlein A."/>
            <person name="Bengelsdorf F.R."/>
            <person name="Daniel R."/>
        </authorList>
    </citation>
    <scope>NUCLEOTIDE SEQUENCE [LARGE SCALE GENOMIC DNA]</scope>
    <source>
        <strain evidence="2 3">EA1</strain>
    </source>
</reference>
<evidence type="ECO:0000313" key="2">
    <source>
        <dbReference type="EMBL" id="MVB11986.1"/>
    </source>
</evidence>
<dbReference type="RefSeq" id="WP_156990952.1">
    <property type="nucleotide sequence ID" value="NZ_VWXL01000078.1"/>
</dbReference>
<dbReference type="EMBL" id="VWXL01000078">
    <property type="protein sequence ID" value="MVB11986.1"/>
    <property type="molecule type" value="Genomic_DNA"/>
</dbReference>